<dbReference type="Proteomes" id="UP000005297">
    <property type="component" value="Unassembled WGS sequence"/>
</dbReference>
<keyword evidence="2" id="KW-1185">Reference proteome</keyword>
<dbReference type="AlphaFoldDB" id="Q0EWR8"/>
<dbReference type="InParanoid" id="Q0EWR8"/>
<protein>
    <submittedName>
        <fullName evidence="1">Uncharacterized protein</fullName>
    </submittedName>
</protein>
<dbReference type="EMBL" id="AATS01000018">
    <property type="protein sequence ID" value="EAU53721.1"/>
    <property type="molecule type" value="Genomic_DNA"/>
</dbReference>
<comment type="caution">
    <text evidence="1">The sequence shown here is derived from an EMBL/GenBank/DDBJ whole genome shotgun (WGS) entry which is preliminary data.</text>
</comment>
<sequence>MLVKFIPTKKSGTSIDAVLAYVFQEKDADGKPRPVVKQVTGTMPELLSLMSLDIPSKTPYTHSVLSFSDSDMERTTEAQRLQILDSYIDELAAGLCDKGRMPYMAVSHGDHYHVVTLRYDLGSGKVYQPFVTARGDTQRFNAWKDVVNATYGLDAPCKSGTLFRLSAKHVAEDIKNLLWLLNDEGRYVFDGADGEITAHELLNELEPLIHEEGFEIARTTTSGFSVTTSAMKRNVRIQFTRKALGYADEERDEDVYELKERLACFREKLMCSMGRYHEGVVPEFRSGSHFSAFQCYFADNKRRNETAIPSFAAAALQ</sequence>
<accession>Q0EWR8</accession>
<dbReference type="HOGENOM" id="CLU_876621_0_0_0"/>
<proteinExistence type="predicted"/>
<name>Q0EWR8_9PROT</name>
<gene>
    <name evidence="1" type="ORF">SPV1_06264</name>
</gene>
<reference evidence="1 2" key="1">
    <citation type="submission" date="2006-09" db="EMBL/GenBank/DDBJ databases">
        <authorList>
            <person name="Emerson D."/>
            <person name="Ferriera S."/>
            <person name="Johnson J."/>
            <person name="Kravitz S."/>
            <person name="Halpern A."/>
            <person name="Remington K."/>
            <person name="Beeson K."/>
            <person name="Tran B."/>
            <person name="Rogers Y.-H."/>
            <person name="Friedman R."/>
            <person name="Venter J.C."/>
        </authorList>
    </citation>
    <scope>NUCLEOTIDE SEQUENCE [LARGE SCALE GENOMIC DNA]</scope>
    <source>
        <strain evidence="1 2">PV-1</strain>
    </source>
</reference>
<organism evidence="1 2">
    <name type="scientific">Mariprofundus ferrooxydans PV-1</name>
    <dbReference type="NCBI Taxonomy" id="314345"/>
    <lineage>
        <taxon>Bacteria</taxon>
        <taxon>Pseudomonadati</taxon>
        <taxon>Pseudomonadota</taxon>
        <taxon>Candidatius Mariprofundia</taxon>
        <taxon>Mariprofundales</taxon>
        <taxon>Mariprofundaceae</taxon>
        <taxon>Mariprofundus</taxon>
    </lineage>
</organism>
<dbReference type="RefSeq" id="WP_009851546.1">
    <property type="nucleotide sequence ID" value="NZ_DS022295.1"/>
</dbReference>
<dbReference type="STRING" id="314344.AL013_02510"/>
<evidence type="ECO:0000313" key="1">
    <source>
        <dbReference type="EMBL" id="EAU53721.1"/>
    </source>
</evidence>
<evidence type="ECO:0000313" key="2">
    <source>
        <dbReference type="Proteomes" id="UP000005297"/>
    </source>
</evidence>